<name>A0A1P8WKP0_9PLAN</name>
<keyword evidence="1" id="KW-0472">Membrane</keyword>
<dbReference type="OrthoDB" id="3318844at2"/>
<reference evidence="2 3" key="1">
    <citation type="journal article" date="2016" name="Front. Microbiol.">
        <title>Fuerstia marisgermanicae gen. nov., sp. nov., an Unusual Member of the Phylum Planctomycetes from the German Wadden Sea.</title>
        <authorList>
            <person name="Kohn T."/>
            <person name="Heuer A."/>
            <person name="Jogler M."/>
            <person name="Vollmers J."/>
            <person name="Boedeker C."/>
            <person name="Bunk B."/>
            <person name="Rast P."/>
            <person name="Borchert D."/>
            <person name="Glockner I."/>
            <person name="Freese H.M."/>
            <person name="Klenk H.P."/>
            <person name="Overmann J."/>
            <person name="Kaster A.K."/>
            <person name="Rohde M."/>
            <person name="Wiegand S."/>
            <person name="Jogler C."/>
        </authorList>
    </citation>
    <scope>NUCLEOTIDE SEQUENCE [LARGE SCALE GENOMIC DNA]</scope>
    <source>
        <strain evidence="2 3">NH11</strain>
    </source>
</reference>
<gene>
    <name evidence="2" type="ORF">Fuma_04239</name>
</gene>
<dbReference type="RefSeq" id="WP_077025882.1">
    <property type="nucleotide sequence ID" value="NZ_CP017641.1"/>
</dbReference>
<evidence type="ECO:0000256" key="1">
    <source>
        <dbReference type="SAM" id="Phobius"/>
    </source>
</evidence>
<sequence>MQGCIAPSEIPGISSTEASVFGAVAEELIYADFLKTYVRRGTEVFQDHHNPAAYLLFLATNNPHFTEQMQRDYFERAWAQKLAKVPDFLVHKPTEKAFYEVKPDSTNGMKAGVDKVGKLSAVYRYYRLPYHAGNVFTPRDHNVASYGTALRVVLRVRRVAPGLIVYKLCLESEGTLELATLAVLLAYIVREINKQKGTGGFRPVDLAPAFQSNRQLVDVAKALGITLAVAAAATVGWKYFWKAVAKRFAARGAAAALMSAADGPLPVGELLSAGLAIWTVIDIIRLSDELWRDAAIIARQEA</sequence>
<organism evidence="2 3">
    <name type="scientific">Fuerstiella marisgermanici</name>
    <dbReference type="NCBI Taxonomy" id="1891926"/>
    <lineage>
        <taxon>Bacteria</taxon>
        <taxon>Pseudomonadati</taxon>
        <taxon>Planctomycetota</taxon>
        <taxon>Planctomycetia</taxon>
        <taxon>Planctomycetales</taxon>
        <taxon>Planctomycetaceae</taxon>
        <taxon>Fuerstiella</taxon>
    </lineage>
</organism>
<protein>
    <submittedName>
        <fullName evidence="2">Uncharacterized protein</fullName>
    </submittedName>
</protein>
<dbReference type="KEGG" id="fmr:Fuma_04239"/>
<accession>A0A1P8WKP0</accession>
<dbReference type="EMBL" id="CP017641">
    <property type="protein sequence ID" value="APZ94607.1"/>
    <property type="molecule type" value="Genomic_DNA"/>
</dbReference>
<keyword evidence="1" id="KW-1133">Transmembrane helix</keyword>
<keyword evidence="1" id="KW-0812">Transmembrane</keyword>
<proteinExistence type="predicted"/>
<dbReference type="AlphaFoldDB" id="A0A1P8WKP0"/>
<feature type="transmembrane region" description="Helical" evidence="1">
    <location>
        <begin position="222"/>
        <end position="241"/>
    </location>
</feature>
<dbReference type="STRING" id="1891926.Fuma_04239"/>
<evidence type="ECO:0000313" key="2">
    <source>
        <dbReference type="EMBL" id="APZ94607.1"/>
    </source>
</evidence>
<evidence type="ECO:0000313" key="3">
    <source>
        <dbReference type="Proteomes" id="UP000187735"/>
    </source>
</evidence>
<keyword evidence="3" id="KW-1185">Reference proteome</keyword>
<dbReference type="Proteomes" id="UP000187735">
    <property type="component" value="Chromosome"/>
</dbReference>